<organism evidence="2 3">
    <name type="scientific">Flavobacterium croceum DSM 17960</name>
    <dbReference type="NCBI Taxonomy" id="1121886"/>
    <lineage>
        <taxon>Bacteria</taxon>
        <taxon>Pseudomonadati</taxon>
        <taxon>Bacteroidota</taxon>
        <taxon>Flavobacteriia</taxon>
        <taxon>Flavobacteriales</taxon>
        <taxon>Flavobacteriaceae</taxon>
        <taxon>Flavobacterium</taxon>
    </lineage>
</organism>
<dbReference type="SUPFAM" id="SSF54001">
    <property type="entry name" value="Cysteine proteinases"/>
    <property type="match status" value="1"/>
</dbReference>
<dbReference type="RefSeq" id="WP_103727253.1">
    <property type="nucleotide sequence ID" value="NZ_PQNY01000087.1"/>
</dbReference>
<protein>
    <submittedName>
        <fullName evidence="2">Transglutaminase superfamily protein</fullName>
    </submittedName>
</protein>
<gene>
    <name evidence="2" type="ORF">Q361_1871</name>
</gene>
<comment type="caution">
    <text evidence="2">The sequence shown here is derived from an EMBL/GenBank/DDBJ whole genome shotgun (WGS) entry which is preliminary data.</text>
</comment>
<dbReference type="Gene3D" id="3.10.620.30">
    <property type="match status" value="1"/>
</dbReference>
<proteinExistence type="predicted"/>
<evidence type="ECO:0000313" key="3">
    <source>
        <dbReference type="Proteomes" id="UP000237056"/>
    </source>
</evidence>
<dbReference type="InterPro" id="IPR038765">
    <property type="entry name" value="Papain-like_cys_pep_sf"/>
</dbReference>
<keyword evidence="3" id="KW-1185">Reference proteome</keyword>
<accession>A0A2S4N4C9</accession>
<dbReference type="Proteomes" id="UP000237056">
    <property type="component" value="Unassembled WGS sequence"/>
</dbReference>
<dbReference type="AlphaFoldDB" id="A0A2S4N4C9"/>
<evidence type="ECO:0000259" key="1">
    <source>
        <dbReference type="Pfam" id="PF01841"/>
    </source>
</evidence>
<evidence type="ECO:0000313" key="2">
    <source>
        <dbReference type="EMBL" id="POS00510.1"/>
    </source>
</evidence>
<dbReference type="Pfam" id="PF01841">
    <property type="entry name" value="Transglut_core"/>
    <property type="match status" value="1"/>
</dbReference>
<sequence>MKQTTYFTFLLLIFIGQTTFAQKKLPIIKANSTSVDIKDNNQLRKNAWRIVPEEKLDVYTTSAKKVTFYTDIDSISFKIDPKKNYDFIILLNGKDSARTQIKYKPSRLDILKGAGKYNYTDNRFIPKFEYQSAGNPNLQKIRQDLKLDSIAGKGSELSQIFNLLHWVHNLVRHDGSSDNPTLKNAIDLIKVCKVENRGVNCRMLATILNECYLSIGIKSRYITCMPKETEFDDCHVINMVYSKELEKWIWIDPTFDSYVMDEKGNLLGIQEVRERLVKGLPLVLNADANWNRENLQTKEDYLDNYMAKNLYRLQTPLNSEYDTETWKSGKEVTYIELLPIDGIEQTPQKKEQINNSTGVKFIYYKTNNPNLFWTKPE</sequence>
<dbReference type="InterPro" id="IPR002931">
    <property type="entry name" value="Transglutaminase-like"/>
</dbReference>
<dbReference type="OrthoDB" id="5166556at2"/>
<reference evidence="2 3" key="1">
    <citation type="submission" date="2018-01" db="EMBL/GenBank/DDBJ databases">
        <title>Genomic Encyclopedia of Type Strains, Phase I: the one thousand microbial genomes (KMG-I) project.</title>
        <authorList>
            <person name="Goeker M."/>
        </authorList>
    </citation>
    <scope>NUCLEOTIDE SEQUENCE [LARGE SCALE GENOMIC DNA]</scope>
    <source>
        <strain evidence="2 3">DSM 17960</strain>
    </source>
</reference>
<dbReference type="EMBL" id="PQNY01000087">
    <property type="protein sequence ID" value="POS00510.1"/>
    <property type="molecule type" value="Genomic_DNA"/>
</dbReference>
<name>A0A2S4N4C9_9FLAO</name>
<feature type="domain" description="Transglutaminase-like" evidence="1">
    <location>
        <begin position="150"/>
        <end position="253"/>
    </location>
</feature>